<dbReference type="RefSeq" id="WP_258857620.1">
    <property type="nucleotide sequence ID" value="NZ_JANUGV010000005.1"/>
</dbReference>
<keyword evidence="3" id="KW-1185">Reference proteome</keyword>
<name>A0ABT2BNC0_9BURK</name>
<dbReference type="PANTHER" id="PTHR12526">
    <property type="entry name" value="GLYCOSYLTRANSFERASE"/>
    <property type="match status" value="1"/>
</dbReference>
<gene>
    <name evidence="2" type="ORF">NX773_17690</name>
</gene>
<protein>
    <submittedName>
        <fullName evidence="2">TIGR03088 family PEP-CTERM/XrtA system glycosyltransferase</fullName>
    </submittedName>
</protein>
<organism evidence="2 3">
    <name type="scientific">Massilia solisilvae</name>
    <dbReference type="NCBI Taxonomy" id="1811225"/>
    <lineage>
        <taxon>Bacteria</taxon>
        <taxon>Pseudomonadati</taxon>
        <taxon>Pseudomonadota</taxon>
        <taxon>Betaproteobacteria</taxon>
        <taxon>Burkholderiales</taxon>
        <taxon>Oxalobacteraceae</taxon>
        <taxon>Telluria group</taxon>
        <taxon>Massilia</taxon>
    </lineage>
</organism>
<reference evidence="2 3" key="1">
    <citation type="submission" date="2022-08" db="EMBL/GenBank/DDBJ databases">
        <title>Reclassification of Massilia species as members of the genera Telluria, Duganella, Pseudoduganella, Mokoshia gen. nov. and Zemynaea gen. nov. using orthogonal and non-orthogonal genome-based approaches.</title>
        <authorList>
            <person name="Bowman J.P."/>
        </authorList>
    </citation>
    <scope>NUCLEOTIDE SEQUENCE [LARGE SCALE GENOMIC DNA]</scope>
    <source>
        <strain evidence="2 3">JCM 31607</strain>
    </source>
</reference>
<evidence type="ECO:0000313" key="2">
    <source>
        <dbReference type="EMBL" id="MCS0610002.1"/>
    </source>
</evidence>
<dbReference type="SUPFAM" id="SSF53756">
    <property type="entry name" value="UDP-Glycosyltransferase/glycogen phosphorylase"/>
    <property type="match status" value="1"/>
</dbReference>
<dbReference type="EMBL" id="JANUGV010000005">
    <property type="protein sequence ID" value="MCS0610002.1"/>
    <property type="molecule type" value="Genomic_DNA"/>
</dbReference>
<feature type="domain" description="Glycosyltransferase subfamily 4-like N-terminal" evidence="1">
    <location>
        <begin position="23"/>
        <end position="183"/>
    </location>
</feature>
<dbReference type="Pfam" id="PF13692">
    <property type="entry name" value="Glyco_trans_1_4"/>
    <property type="match status" value="1"/>
</dbReference>
<dbReference type="NCBIfam" id="TIGR03088">
    <property type="entry name" value="stp2"/>
    <property type="match status" value="1"/>
</dbReference>
<accession>A0ABT2BNC0</accession>
<dbReference type="InterPro" id="IPR028098">
    <property type="entry name" value="Glyco_trans_4-like_N"/>
</dbReference>
<evidence type="ECO:0000259" key="1">
    <source>
        <dbReference type="Pfam" id="PF13439"/>
    </source>
</evidence>
<evidence type="ECO:0000313" key="3">
    <source>
        <dbReference type="Proteomes" id="UP001205861"/>
    </source>
</evidence>
<dbReference type="Gene3D" id="3.40.50.2000">
    <property type="entry name" value="Glycogen Phosphorylase B"/>
    <property type="match status" value="2"/>
</dbReference>
<dbReference type="Pfam" id="PF13439">
    <property type="entry name" value="Glyco_transf_4"/>
    <property type="match status" value="1"/>
</dbReference>
<dbReference type="Proteomes" id="UP001205861">
    <property type="component" value="Unassembled WGS sequence"/>
</dbReference>
<sequence>MTTQALHPEATPLVAHLIYRLDIGGLETLLVDSINRMPVGAYRHVVICLTDYTDFAKRITRPDVELHALHKRPGLSLGTHGALFKLLRRLRPDILHTYNLGAIEYAFTATLAGVPARVHAEHGRNARDPNGSNRKHNLLRRLLVPFIDRYVPVSTDLQHWLSGVVGIPAAKIRFIGNGVDTQRFGAAAAPEDQREPWMAPGCIVIGTVGRLQDVKDQATLIEAFARLREMLPSEQHRLRLVIVGDGPLRGALAERIATLGLRNCVWLAGPRTDVAQVMRSFSLFALSSIAEGTPVTLLEAMATELPVVATAVGGIPELVLDGVTGTLVPPADADQMARALLGYVMDSERARNHGAAGRARVEQHYSIAAMLGHYLALYDELCKPRTTLKQAITPCAE</sequence>
<proteinExistence type="predicted"/>
<comment type="caution">
    <text evidence="2">The sequence shown here is derived from an EMBL/GenBank/DDBJ whole genome shotgun (WGS) entry which is preliminary data.</text>
</comment>
<dbReference type="InterPro" id="IPR017522">
    <property type="entry name" value="Sugar_tfrase_PEP-CTERM_Stp2"/>
</dbReference>